<dbReference type="KEGG" id="ehx:EMIHUDRAFT_224423"/>
<dbReference type="EnsemblProtists" id="EOD41088">
    <property type="protein sequence ID" value="EOD41088"/>
    <property type="gene ID" value="EMIHUDRAFT_121803"/>
</dbReference>
<dbReference type="AlphaFoldDB" id="A0A0D3KZA3"/>
<dbReference type="HOGENOM" id="CLU_1716648_0_0_1"/>
<dbReference type="GeneID" id="17283903"/>
<dbReference type="KEGG" id="ehx:EMIHUDRAFT_121803"/>
<accession>A0A0D3KZA3</accession>
<dbReference type="PaxDb" id="2903-EOD24887"/>
<dbReference type="EnsemblProtists" id="EOD24887">
    <property type="protein sequence ID" value="EOD24887"/>
    <property type="gene ID" value="EMIHUDRAFT_238170"/>
</dbReference>
<protein>
    <submittedName>
        <fullName evidence="1">Uncharacterized protein</fullName>
    </submittedName>
</protein>
<dbReference type="RefSeq" id="XP_005777316.1">
    <property type="nucleotide sequence ID" value="XM_005777259.1"/>
</dbReference>
<dbReference type="KEGG" id="ehx:EMIHUDRAFT_238170"/>
<dbReference type="GeneID" id="17286358"/>
<dbReference type="RefSeq" id="XP_005791061.1">
    <property type="nucleotide sequence ID" value="XM_005791004.1"/>
</dbReference>
<dbReference type="RefSeq" id="XP_005793517.1">
    <property type="nucleotide sequence ID" value="XM_005793460.1"/>
</dbReference>
<dbReference type="EnsemblProtists" id="EOD38632">
    <property type="protein sequence ID" value="EOD38632"/>
    <property type="gene ID" value="EMIHUDRAFT_224423"/>
</dbReference>
<keyword evidence="2" id="KW-1185">Reference proteome</keyword>
<reference evidence="2" key="1">
    <citation type="journal article" date="2013" name="Nature">
        <title>Pan genome of the phytoplankton Emiliania underpins its global distribution.</title>
        <authorList>
            <person name="Read B.A."/>
            <person name="Kegel J."/>
            <person name="Klute M.J."/>
            <person name="Kuo A."/>
            <person name="Lefebvre S.C."/>
            <person name="Maumus F."/>
            <person name="Mayer C."/>
            <person name="Miller J."/>
            <person name="Monier A."/>
            <person name="Salamov A."/>
            <person name="Young J."/>
            <person name="Aguilar M."/>
            <person name="Claverie J.M."/>
            <person name="Frickenhaus S."/>
            <person name="Gonzalez K."/>
            <person name="Herman E.K."/>
            <person name="Lin Y.C."/>
            <person name="Napier J."/>
            <person name="Ogata H."/>
            <person name="Sarno A.F."/>
            <person name="Shmutz J."/>
            <person name="Schroeder D."/>
            <person name="de Vargas C."/>
            <person name="Verret F."/>
            <person name="von Dassow P."/>
            <person name="Valentin K."/>
            <person name="Van de Peer Y."/>
            <person name="Wheeler G."/>
            <person name="Dacks J.B."/>
            <person name="Delwiche C.F."/>
            <person name="Dyhrman S.T."/>
            <person name="Glockner G."/>
            <person name="John U."/>
            <person name="Richards T."/>
            <person name="Worden A.Z."/>
            <person name="Zhang X."/>
            <person name="Grigoriev I.V."/>
            <person name="Allen A.E."/>
            <person name="Bidle K."/>
            <person name="Borodovsky M."/>
            <person name="Bowler C."/>
            <person name="Brownlee C."/>
            <person name="Cock J.M."/>
            <person name="Elias M."/>
            <person name="Gladyshev V.N."/>
            <person name="Groth M."/>
            <person name="Guda C."/>
            <person name="Hadaegh A."/>
            <person name="Iglesias-Rodriguez M.D."/>
            <person name="Jenkins J."/>
            <person name="Jones B.M."/>
            <person name="Lawson T."/>
            <person name="Leese F."/>
            <person name="Lindquist E."/>
            <person name="Lobanov A."/>
            <person name="Lomsadze A."/>
            <person name="Malik S.B."/>
            <person name="Marsh M.E."/>
            <person name="Mackinder L."/>
            <person name="Mock T."/>
            <person name="Mueller-Roeber B."/>
            <person name="Pagarete A."/>
            <person name="Parker M."/>
            <person name="Probert I."/>
            <person name="Quesneville H."/>
            <person name="Raines C."/>
            <person name="Rensing S.A."/>
            <person name="Riano-Pachon D.M."/>
            <person name="Richier S."/>
            <person name="Rokitta S."/>
            <person name="Shiraiwa Y."/>
            <person name="Soanes D.M."/>
            <person name="van der Giezen M."/>
            <person name="Wahlund T.M."/>
            <person name="Williams B."/>
            <person name="Wilson W."/>
            <person name="Wolfe G."/>
            <person name="Wurch L.L."/>
        </authorList>
    </citation>
    <scope>NUCLEOTIDE SEQUENCE</scope>
</reference>
<proteinExistence type="predicted"/>
<evidence type="ECO:0000313" key="2">
    <source>
        <dbReference type="Proteomes" id="UP000013827"/>
    </source>
</evidence>
<dbReference type="GeneID" id="17270432"/>
<sequence length="153" mass="17041">MPPPDWTKLDDVVVVEIARHLTRECIYPTDAMDGTLLDHARVARSNVNSAGSILATCKAWQKALDTDAEIWASAHRSLRRAALYEHGWSMLVAAMHSARETWKTRTRFLADEAYEKGVQAGYCMAKETPLLPLSVNLAAAMDTSNQGRVRATW</sequence>
<evidence type="ECO:0000313" key="1">
    <source>
        <dbReference type="EnsemblProtists" id="EOD41088"/>
    </source>
</evidence>
<reference evidence="1" key="2">
    <citation type="submission" date="2024-10" db="UniProtKB">
        <authorList>
            <consortium name="EnsemblProtists"/>
        </authorList>
    </citation>
    <scope>IDENTIFICATION</scope>
</reference>
<organism evidence="1 2">
    <name type="scientific">Emiliania huxleyi (strain CCMP1516)</name>
    <dbReference type="NCBI Taxonomy" id="280463"/>
    <lineage>
        <taxon>Eukaryota</taxon>
        <taxon>Haptista</taxon>
        <taxon>Haptophyta</taxon>
        <taxon>Prymnesiophyceae</taxon>
        <taxon>Isochrysidales</taxon>
        <taxon>Noelaerhabdaceae</taxon>
        <taxon>Emiliania</taxon>
    </lineage>
</organism>
<dbReference type="Proteomes" id="UP000013827">
    <property type="component" value="Unassembled WGS sequence"/>
</dbReference>
<name>A0A0D3KZA3_EMIH1</name>